<feature type="compositionally biased region" description="Polar residues" evidence="5">
    <location>
        <begin position="299"/>
        <end position="346"/>
    </location>
</feature>
<evidence type="ECO:0000313" key="7">
    <source>
        <dbReference type="Proteomes" id="UP000887569"/>
    </source>
</evidence>
<dbReference type="SMART" id="SM00132">
    <property type="entry name" value="LIM"/>
    <property type="match status" value="3"/>
</dbReference>
<dbReference type="GO" id="GO:0001666">
    <property type="term" value="P:response to hypoxia"/>
    <property type="evidence" value="ECO:0007669"/>
    <property type="project" value="TreeGrafter"/>
</dbReference>
<dbReference type="InterPro" id="IPR047248">
    <property type="entry name" value="Ajuba-like_LIM3"/>
</dbReference>
<evidence type="ECO:0000313" key="8">
    <source>
        <dbReference type="WBParaSite" id="PgR087_g003_t01"/>
    </source>
</evidence>
<dbReference type="WBParaSite" id="PgR087_g003_t01">
    <property type="protein sequence ID" value="PgR087_g003_t01"/>
    <property type="gene ID" value="PgR087_g003"/>
</dbReference>
<dbReference type="Gene3D" id="2.10.110.10">
    <property type="entry name" value="Cysteine Rich Protein"/>
    <property type="match status" value="3"/>
</dbReference>
<proteinExistence type="predicted"/>
<dbReference type="GO" id="GO:0005634">
    <property type="term" value="C:nucleus"/>
    <property type="evidence" value="ECO:0007669"/>
    <property type="project" value="TreeGrafter"/>
</dbReference>
<keyword evidence="7" id="KW-1185">Reference proteome</keyword>
<dbReference type="PANTHER" id="PTHR24219">
    <property type="entry name" value="LIM DOMAIN-CONTAINING PROTEIN JUB"/>
    <property type="match status" value="1"/>
</dbReference>
<sequence>MISEMTDVEHETRDFLRELDSFGQPPPPQRLVPDNSASSLMSKEFARKLENINLGKQALSQRVKQFETAAGTSSASFSQLGGPSNKAEQISKDEIQKWKQQVLSASRPTNPWYEHQRQSPSVSSEYARSSDVRCNVSESSHYSPSRYLPINVATISGENTVFSAANATKSHRAVKSSSLSPLSPVSNNTETSISSLSTGSYGTSSWEKNAAGDAIYHATPFSIDDYISPDSPMKNYYHNGLQEKTPTNKHDSTNSTGKDWKQSSVDSPIHKSDLPLHNSSSVIKTVNGQVTRVIMNSTAAKSTAQTVPHNGIREQQGSRSNGITTHSGETSRTDVQGQMAPVQQVSPPWRLKSGNKSYKAESAISEQHRKYDEMTEEIQQQLSRNQPALGICGICGNAVTDESQITCALGQLYHQKCFVCDLCGRKLCGKKFYKTRGKTYCEEDYLYSGMHETAERCATCSHLIVDMVLQALGKSYHPRCFRCEKCKTCLDGIPFALDAEGKVYCMEDYHTMFAPKCAACHKPIMPTTESGETVRVVAINKDYHIECYVCEGCGMQLTDEPEKRCYPLNAHLLCKKCHLIWARTGGDKQPITDL</sequence>
<feature type="compositionally biased region" description="Basic and acidic residues" evidence="5">
    <location>
        <begin position="7"/>
        <end position="20"/>
    </location>
</feature>
<feature type="domain" description="LIM zinc-binding" evidence="6">
    <location>
        <begin position="516"/>
        <end position="584"/>
    </location>
</feature>
<dbReference type="InterPro" id="IPR047247">
    <property type="entry name" value="Ajuba-like_LIM2"/>
</dbReference>
<organism evidence="7 8">
    <name type="scientific">Parascaris univalens</name>
    <name type="common">Nematode worm</name>
    <dbReference type="NCBI Taxonomy" id="6257"/>
    <lineage>
        <taxon>Eukaryota</taxon>
        <taxon>Metazoa</taxon>
        <taxon>Ecdysozoa</taxon>
        <taxon>Nematoda</taxon>
        <taxon>Chromadorea</taxon>
        <taxon>Rhabditida</taxon>
        <taxon>Spirurina</taxon>
        <taxon>Ascaridomorpha</taxon>
        <taxon>Ascaridoidea</taxon>
        <taxon>Ascarididae</taxon>
        <taxon>Parascaris</taxon>
    </lineage>
</organism>
<reference evidence="8" key="1">
    <citation type="submission" date="2022-11" db="UniProtKB">
        <authorList>
            <consortium name="WormBaseParasite"/>
        </authorList>
    </citation>
    <scope>IDENTIFICATION</scope>
</reference>
<dbReference type="GO" id="GO:0003714">
    <property type="term" value="F:transcription corepressor activity"/>
    <property type="evidence" value="ECO:0007669"/>
    <property type="project" value="TreeGrafter"/>
</dbReference>
<accession>A0A915C446</accession>
<protein>
    <submittedName>
        <fullName evidence="8">LIM zinc-binding domain-containing protein</fullName>
    </submittedName>
</protein>
<keyword evidence="1 4" id="KW-0479">Metal-binding</keyword>
<feature type="compositionally biased region" description="Low complexity" evidence="5">
    <location>
        <begin position="176"/>
        <end position="201"/>
    </location>
</feature>
<feature type="domain" description="LIM zinc-binding" evidence="6">
    <location>
        <begin position="390"/>
        <end position="451"/>
    </location>
</feature>
<evidence type="ECO:0000256" key="2">
    <source>
        <dbReference type="ARBA" id="ARBA00022833"/>
    </source>
</evidence>
<dbReference type="AlphaFoldDB" id="A0A915C446"/>
<feature type="domain" description="LIM zinc-binding" evidence="6">
    <location>
        <begin position="455"/>
        <end position="515"/>
    </location>
</feature>
<evidence type="ECO:0000256" key="4">
    <source>
        <dbReference type="PROSITE-ProRule" id="PRU00125"/>
    </source>
</evidence>
<dbReference type="GO" id="GO:0005667">
    <property type="term" value="C:transcription regulator complex"/>
    <property type="evidence" value="ECO:0007669"/>
    <property type="project" value="TreeGrafter"/>
</dbReference>
<evidence type="ECO:0000256" key="5">
    <source>
        <dbReference type="SAM" id="MobiDB-lite"/>
    </source>
</evidence>
<dbReference type="GO" id="GO:0035331">
    <property type="term" value="P:negative regulation of hippo signaling"/>
    <property type="evidence" value="ECO:0007669"/>
    <property type="project" value="TreeGrafter"/>
</dbReference>
<dbReference type="PROSITE" id="PS50023">
    <property type="entry name" value="LIM_DOMAIN_2"/>
    <property type="match status" value="3"/>
</dbReference>
<evidence type="ECO:0000259" key="6">
    <source>
        <dbReference type="PROSITE" id="PS50023"/>
    </source>
</evidence>
<dbReference type="GO" id="GO:0000932">
    <property type="term" value="C:P-body"/>
    <property type="evidence" value="ECO:0007669"/>
    <property type="project" value="TreeGrafter"/>
</dbReference>
<keyword evidence="2 4" id="KW-0862">Zinc</keyword>
<feature type="compositionally biased region" description="Polar residues" evidence="5">
    <location>
        <begin position="253"/>
        <end position="266"/>
    </location>
</feature>
<dbReference type="PANTHER" id="PTHR24219:SF4">
    <property type="entry name" value="LIM DOMAIN-CONTAINING PROTEIN JUB"/>
    <property type="match status" value="1"/>
</dbReference>
<dbReference type="InterPro" id="IPR047172">
    <property type="entry name" value="Ajuba-like"/>
</dbReference>
<evidence type="ECO:0000256" key="1">
    <source>
        <dbReference type="ARBA" id="ARBA00022723"/>
    </source>
</evidence>
<dbReference type="FunFam" id="2.10.110.10:FF:000037">
    <property type="entry name" value="LIM domain-containing protein 1"/>
    <property type="match status" value="1"/>
</dbReference>
<dbReference type="Proteomes" id="UP000887569">
    <property type="component" value="Unplaced"/>
</dbReference>
<feature type="region of interest" description="Disordered" evidence="5">
    <location>
        <begin position="106"/>
        <end position="126"/>
    </location>
</feature>
<keyword evidence="3 4" id="KW-0440">LIM domain</keyword>
<dbReference type="InterPro" id="IPR001781">
    <property type="entry name" value="Znf_LIM"/>
</dbReference>
<dbReference type="GO" id="GO:0005912">
    <property type="term" value="C:adherens junction"/>
    <property type="evidence" value="ECO:0007669"/>
    <property type="project" value="TreeGrafter"/>
</dbReference>
<dbReference type="GO" id="GO:0046872">
    <property type="term" value="F:metal ion binding"/>
    <property type="evidence" value="ECO:0007669"/>
    <property type="project" value="UniProtKB-KW"/>
</dbReference>
<feature type="region of interest" description="Disordered" evidence="5">
    <location>
        <begin position="173"/>
        <end position="201"/>
    </location>
</feature>
<feature type="region of interest" description="Disordered" evidence="5">
    <location>
        <begin position="237"/>
        <end position="276"/>
    </location>
</feature>
<dbReference type="SUPFAM" id="SSF57716">
    <property type="entry name" value="Glucocorticoid receptor-like (DNA-binding domain)"/>
    <property type="match status" value="2"/>
</dbReference>
<feature type="region of interest" description="Disordered" evidence="5">
    <location>
        <begin position="299"/>
        <end position="361"/>
    </location>
</feature>
<name>A0A915C446_PARUN</name>
<feature type="region of interest" description="Disordered" evidence="5">
    <location>
        <begin position="1"/>
        <end position="35"/>
    </location>
</feature>
<dbReference type="CDD" id="cd09355">
    <property type="entry name" value="LIM2_Ajuba_like"/>
    <property type="match status" value="1"/>
</dbReference>
<evidence type="ECO:0000256" key="3">
    <source>
        <dbReference type="ARBA" id="ARBA00023038"/>
    </source>
</evidence>
<dbReference type="CDD" id="cd09438">
    <property type="entry name" value="LIM3_Ajuba_like"/>
    <property type="match status" value="1"/>
</dbReference>
<dbReference type="Pfam" id="PF00412">
    <property type="entry name" value="LIM"/>
    <property type="match status" value="3"/>
</dbReference>
<dbReference type="GO" id="GO:0007010">
    <property type="term" value="P:cytoskeleton organization"/>
    <property type="evidence" value="ECO:0007669"/>
    <property type="project" value="TreeGrafter"/>
</dbReference>